<dbReference type="PIRSF" id="PIRSF019455">
    <property type="entry name" value="CopR_AtkY"/>
    <property type="match status" value="1"/>
</dbReference>
<keyword evidence="3" id="KW-0238">DNA-binding</keyword>
<dbReference type="EMBL" id="BOVJ01000017">
    <property type="protein sequence ID" value="GIQ61998.1"/>
    <property type="molecule type" value="Genomic_DNA"/>
</dbReference>
<evidence type="ECO:0000256" key="1">
    <source>
        <dbReference type="ARBA" id="ARBA00011046"/>
    </source>
</evidence>
<keyword evidence="6" id="KW-1185">Reference proteome</keyword>
<dbReference type="InterPro" id="IPR036388">
    <property type="entry name" value="WH-like_DNA-bd_sf"/>
</dbReference>
<dbReference type="InterPro" id="IPR036390">
    <property type="entry name" value="WH_DNA-bd_sf"/>
</dbReference>
<dbReference type="Gene3D" id="1.10.4040.10">
    <property type="entry name" value="Penicillinase repressor domain"/>
    <property type="match status" value="1"/>
</dbReference>
<sequence>MDLIWKAERSVTMREIMDQLPEASEWKHNTTITFLSRLINKGFLTSTRVGKAHHYEACITEREYQDLETKQFIKEIYKGSVYGFVSALCDNGDLTKEEIESLMKRLEE</sequence>
<dbReference type="Pfam" id="PF03965">
    <property type="entry name" value="Penicillinase_R"/>
    <property type="match status" value="1"/>
</dbReference>
<dbReference type="SUPFAM" id="SSF46785">
    <property type="entry name" value="Winged helix' DNA-binding domain"/>
    <property type="match status" value="1"/>
</dbReference>
<dbReference type="Proteomes" id="UP000680304">
    <property type="component" value="Unassembled WGS sequence"/>
</dbReference>
<reference evidence="5 6" key="1">
    <citation type="submission" date="2021-04" db="EMBL/GenBank/DDBJ databases">
        <title>Draft genome sequence of Paenibacillus cisolokensis, LC2-13A.</title>
        <authorList>
            <person name="Uke A."/>
            <person name="Chhe C."/>
            <person name="Baramee S."/>
            <person name="Kosugi A."/>
        </authorList>
    </citation>
    <scope>NUCLEOTIDE SEQUENCE [LARGE SCALE GENOMIC DNA]</scope>
    <source>
        <strain evidence="5 6">LC2-13A</strain>
    </source>
</reference>
<dbReference type="InterPro" id="IPR005650">
    <property type="entry name" value="BlaI_family"/>
</dbReference>
<comment type="similarity">
    <text evidence="1">Belongs to the BlaI transcriptional regulatory family.</text>
</comment>
<name>A0ABQ4N1K2_9BACL</name>
<gene>
    <name evidence="5" type="ORF">PACILC2_05660</name>
</gene>
<organism evidence="5 6">
    <name type="scientific">Paenibacillus cisolokensis</name>
    <dbReference type="NCBI Taxonomy" id="1658519"/>
    <lineage>
        <taxon>Bacteria</taxon>
        <taxon>Bacillati</taxon>
        <taxon>Bacillota</taxon>
        <taxon>Bacilli</taxon>
        <taxon>Bacillales</taxon>
        <taxon>Paenibacillaceae</taxon>
        <taxon>Paenibacillus</taxon>
    </lineage>
</organism>
<comment type="caution">
    <text evidence="5">The sequence shown here is derived from an EMBL/GenBank/DDBJ whole genome shotgun (WGS) entry which is preliminary data.</text>
</comment>
<evidence type="ECO:0000256" key="3">
    <source>
        <dbReference type="ARBA" id="ARBA00023125"/>
    </source>
</evidence>
<protein>
    <submittedName>
        <fullName evidence="5">Transcriptional regulator</fullName>
    </submittedName>
</protein>
<evidence type="ECO:0000256" key="4">
    <source>
        <dbReference type="ARBA" id="ARBA00023163"/>
    </source>
</evidence>
<keyword evidence="2" id="KW-0805">Transcription regulation</keyword>
<dbReference type="RefSeq" id="WP_213527260.1">
    <property type="nucleotide sequence ID" value="NZ_BOVJ01000017.1"/>
</dbReference>
<evidence type="ECO:0000313" key="6">
    <source>
        <dbReference type="Proteomes" id="UP000680304"/>
    </source>
</evidence>
<proteinExistence type="inferred from homology"/>
<evidence type="ECO:0000256" key="2">
    <source>
        <dbReference type="ARBA" id="ARBA00023015"/>
    </source>
</evidence>
<keyword evidence="4" id="KW-0804">Transcription</keyword>
<dbReference type="Gene3D" id="1.10.10.10">
    <property type="entry name" value="Winged helix-like DNA-binding domain superfamily/Winged helix DNA-binding domain"/>
    <property type="match status" value="1"/>
</dbReference>
<accession>A0ABQ4N1K2</accession>
<evidence type="ECO:0000313" key="5">
    <source>
        <dbReference type="EMBL" id="GIQ61998.1"/>
    </source>
</evidence>